<comment type="caution">
    <text evidence="2">The sequence shown here is derived from an EMBL/GenBank/DDBJ whole genome shotgun (WGS) entry which is preliminary data.</text>
</comment>
<feature type="region of interest" description="Disordered" evidence="1">
    <location>
        <begin position="1"/>
        <end position="32"/>
    </location>
</feature>
<feature type="region of interest" description="Disordered" evidence="1">
    <location>
        <begin position="47"/>
        <end position="101"/>
    </location>
</feature>
<evidence type="ECO:0000313" key="2">
    <source>
        <dbReference type="EMBL" id="KRT85623.1"/>
    </source>
</evidence>
<dbReference type="GO" id="GO:0005581">
    <property type="term" value="C:collagen trimer"/>
    <property type="evidence" value="ECO:0007669"/>
    <property type="project" value="UniProtKB-KW"/>
</dbReference>
<feature type="non-terminal residue" evidence="2">
    <location>
        <position position="101"/>
    </location>
</feature>
<dbReference type="EMBL" id="LJIG01001317">
    <property type="protein sequence ID" value="KRT85623.1"/>
    <property type="molecule type" value="Genomic_DNA"/>
</dbReference>
<gene>
    <name evidence="2" type="ORF">AMK59_2606</name>
</gene>
<sequence>MDHGGYEDTTIREVHGENLLPFPPPPPSPDGKNCLCNKENCCNIMLGNTPQSGWIKGDKGDPGPRGQPGESIRGPPGPPGPKGSPGEPGQPSAPPSTAVEV</sequence>
<evidence type="ECO:0000256" key="1">
    <source>
        <dbReference type="SAM" id="MobiDB-lite"/>
    </source>
</evidence>
<protein>
    <submittedName>
        <fullName evidence="2">Collagen</fullName>
    </submittedName>
</protein>
<feature type="compositionally biased region" description="Basic and acidic residues" evidence="1">
    <location>
        <begin position="1"/>
        <end position="16"/>
    </location>
</feature>
<keyword evidence="2" id="KW-0176">Collagen</keyword>
<accession>A0A0T6BFG0</accession>
<organism evidence="2 3">
    <name type="scientific">Oryctes borbonicus</name>
    <dbReference type="NCBI Taxonomy" id="1629725"/>
    <lineage>
        <taxon>Eukaryota</taxon>
        <taxon>Metazoa</taxon>
        <taxon>Ecdysozoa</taxon>
        <taxon>Arthropoda</taxon>
        <taxon>Hexapoda</taxon>
        <taxon>Insecta</taxon>
        <taxon>Pterygota</taxon>
        <taxon>Neoptera</taxon>
        <taxon>Endopterygota</taxon>
        <taxon>Coleoptera</taxon>
        <taxon>Polyphaga</taxon>
        <taxon>Scarabaeiformia</taxon>
        <taxon>Scarabaeidae</taxon>
        <taxon>Dynastinae</taxon>
        <taxon>Oryctes</taxon>
    </lineage>
</organism>
<dbReference type="Proteomes" id="UP000051574">
    <property type="component" value="Unassembled WGS sequence"/>
</dbReference>
<proteinExistence type="predicted"/>
<reference evidence="2 3" key="1">
    <citation type="submission" date="2015-09" db="EMBL/GenBank/DDBJ databases">
        <title>Draft genome of the scarab beetle Oryctes borbonicus.</title>
        <authorList>
            <person name="Meyer J.M."/>
            <person name="Markov G.V."/>
            <person name="Baskaran P."/>
            <person name="Herrmann M."/>
            <person name="Sommer R.J."/>
            <person name="Roedelsperger C."/>
        </authorList>
    </citation>
    <scope>NUCLEOTIDE SEQUENCE [LARGE SCALE GENOMIC DNA]</scope>
    <source>
        <strain evidence="2">OB123</strain>
        <tissue evidence="2">Whole animal</tissue>
    </source>
</reference>
<name>A0A0T6BFG0_9SCAR</name>
<evidence type="ECO:0000313" key="3">
    <source>
        <dbReference type="Proteomes" id="UP000051574"/>
    </source>
</evidence>
<keyword evidence="3" id="KW-1185">Reference proteome</keyword>
<dbReference type="AlphaFoldDB" id="A0A0T6BFG0"/>